<dbReference type="CDD" id="cd07377">
    <property type="entry name" value="WHTH_GntR"/>
    <property type="match status" value="1"/>
</dbReference>
<keyword evidence="2" id="KW-0238">DNA-binding</keyword>
<dbReference type="SUPFAM" id="SSF46785">
    <property type="entry name" value="Winged helix' DNA-binding domain"/>
    <property type="match status" value="1"/>
</dbReference>
<dbReference type="SUPFAM" id="SSF48008">
    <property type="entry name" value="GntR ligand-binding domain-like"/>
    <property type="match status" value="1"/>
</dbReference>
<dbReference type="PANTHER" id="PTHR43537:SF5">
    <property type="entry name" value="UXU OPERON TRANSCRIPTIONAL REGULATOR"/>
    <property type="match status" value="1"/>
</dbReference>
<dbReference type="InterPro" id="IPR008920">
    <property type="entry name" value="TF_FadR/GntR_C"/>
</dbReference>
<evidence type="ECO:0000256" key="2">
    <source>
        <dbReference type="ARBA" id="ARBA00023125"/>
    </source>
</evidence>
<dbReference type="Pfam" id="PF07729">
    <property type="entry name" value="FCD"/>
    <property type="match status" value="1"/>
</dbReference>
<accession>A0ABW4L6I5</accession>
<proteinExistence type="predicted"/>
<dbReference type="RefSeq" id="WP_388006723.1">
    <property type="nucleotide sequence ID" value="NZ_JBHUEE010000005.1"/>
</dbReference>
<protein>
    <submittedName>
        <fullName evidence="5">FadR/GntR family transcriptional regulator</fullName>
    </submittedName>
</protein>
<comment type="caution">
    <text evidence="5">The sequence shown here is derived from an EMBL/GenBank/DDBJ whole genome shotgun (WGS) entry which is preliminary data.</text>
</comment>
<keyword evidence="6" id="KW-1185">Reference proteome</keyword>
<dbReference type="PANTHER" id="PTHR43537">
    <property type="entry name" value="TRANSCRIPTIONAL REGULATOR, GNTR FAMILY"/>
    <property type="match status" value="1"/>
</dbReference>
<dbReference type="Pfam" id="PF00392">
    <property type="entry name" value="GntR"/>
    <property type="match status" value="1"/>
</dbReference>
<name>A0ABW4L6I5_9MICO</name>
<dbReference type="InterPro" id="IPR011711">
    <property type="entry name" value="GntR_C"/>
</dbReference>
<keyword evidence="3" id="KW-0804">Transcription</keyword>
<sequence>MREMARPASVHAQTVDRLLTAIREEQFAVGSVLPSERALAQQLGVSRNTLREAIRALAHAGALEIRGRSGTVVTPSSTSYDAALRARAEAAGEQSPLDLMVARMAVEPTCAEHAAAQAGEAELEAMRNALERQHEAVIAHQDPAAPDLLFHTAVAGATRNPALIALQGQLAQMMSGDLWAELKGHVRQSEDHLYRYLTHHDLIFDAVQSGDGRRARQLMIMHLVDIEEALLADAT</sequence>
<dbReference type="SMART" id="SM00895">
    <property type="entry name" value="FCD"/>
    <property type="match status" value="1"/>
</dbReference>
<dbReference type="PRINTS" id="PR00035">
    <property type="entry name" value="HTHGNTR"/>
</dbReference>
<evidence type="ECO:0000256" key="3">
    <source>
        <dbReference type="ARBA" id="ARBA00023163"/>
    </source>
</evidence>
<dbReference type="InterPro" id="IPR000524">
    <property type="entry name" value="Tscrpt_reg_HTH_GntR"/>
</dbReference>
<evidence type="ECO:0000313" key="5">
    <source>
        <dbReference type="EMBL" id="MFD1718438.1"/>
    </source>
</evidence>
<feature type="domain" description="HTH gntR-type" evidence="4">
    <location>
        <begin position="8"/>
        <end position="76"/>
    </location>
</feature>
<dbReference type="EMBL" id="JBHUEE010000005">
    <property type="protein sequence ID" value="MFD1718438.1"/>
    <property type="molecule type" value="Genomic_DNA"/>
</dbReference>
<dbReference type="PROSITE" id="PS50949">
    <property type="entry name" value="HTH_GNTR"/>
    <property type="match status" value="1"/>
</dbReference>
<organism evidence="5 6">
    <name type="scientific">Georgenia deserti</name>
    <dbReference type="NCBI Taxonomy" id="2093781"/>
    <lineage>
        <taxon>Bacteria</taxon>
        <taxon>Bacillati</taxon>
        <taxon>Actinomycetota</taxon>
        <taxon>Actinomycetes</taxon>
        <taxon>Micrococcales</taxon>
        <taxon>Bogoriellaceae</taxon>
        <taxon>Georgenia</taxon>
    </lineage>
</organism>
<dbReference type="Gene3D" id="1.10.10.10">
    <property type="entry name" value="Winged helix-like DNA-binding domain superfamily/Winged helix DNA-binding domain"/>
    <property type="match status" value="1"/>
</dbReference>
<dbReference type="Gene3D" id="1.20.120.530">
    <property type="entry name" value="GntR ligand-binding domain-like"/>
    <property type="match status" value="1"/>
</dbReference>
<dbReference type="InterPro" id="IPR036388">
    <property type="entry name" value="WH-like_DNA-bd_sf"/>
</dbReference>
<dbReference type="SMART" id="SM00345">
    <property type="entry name" value="HTH_GNTR"/>
    <property type="match status" value="1"/>
</dbReference>
<evidence type="ECO:0000259" key="4">
    <source>
        <dbReference type="PROSITE" id="PS50949"/>
    </source>
</evidence>
<keyword evidence="1" id="KW-0805">Transcription regulation</keyword>
<gene>
    <name evidence="5" type="ORF">ACFSE6_11365</name>
</gene>
<evidence type="ECO:0000313" key="6">
    <source>
        <dbReference type="Proteomes" id="UP001597277"/>
    </source>
</evidence>
<dbReference type="InterPro" id="IPR036390">
    <property type="entry name" value="WH_DNA-bd_sf"/>
</dbReference>
<dbReference type="Proteomes" id="UP001597277">
    <property type="component" value="Unassembled WGS sequence"/>
</dbReference>
<evidence type="ECO:0000256" key="1">
    <source>
        <dbReference type="ARBA" id="ARBA00023015"/>
    </source>
</evidence>
<reference evidence="6" key="1">
    <citation type="journal article" date="2019" name="Int. J. Syst. Evol. Microbiol.">
        <title>The Global Catalogue of Microorganisms (GCM) 10K type strain sequencing project: providing services to taxonomists for standard genome sequencing and annotation.</title>
        <authorList>
            <consortium name="The Broad Institute Genomics Platform"/>
            <consortium name="The Broad Institute Genome Sequencing Center for Infectious Disease"/>
            <person name="Wu L."/>
            <person name="Ma J."/>
        </authorList>
    </citation>
    <scope>NUCLEOTIDE SEQUENCE [LARGE SCALE GENOMIC DNA]</scope>
    <source>
        <strain evidence="6">JCM 17130</strain>
    </source>
</reference>